<sequence length="44" mass="5148">MKKLKKLKEFFEWNLDGYDVALAIIGSLIGVFLGTLIFWILFKK</sequence>
<name>A0A6N2Z158_9STRE</name>
<protein>
    <submittedName>
        <fullName evidence="2">Uncharacterized protein</fullName>
    </submittedName>
</protein>
<dbReference type="AlphaFoldDB" id="A0A6N2Z158"/>
<dbReference type="EMBL" id="CACRUI010000003">
    <property type="protein sequence ID" value="VYT70942.1"/>
    <property type="molecule type" value="Genomic_DNA"/>
</dbReference>
<keyword evidence="1" id="KW-0812">Transmembrane</keyword>
<gene>
    <name evidence="2" type="ORF">SLLFYP71_00492</name>
</gene>
<keyword evidence="1" id="KW-1133">Transmembrane helix</keyword>
<evidence type="ECO:0000256" key="1">
    <source>
        <dbReference type="SAM" id="Phobius"/>
    </source>
</evidence>
<feature type="transmembrane region" description="Helical" evidence="1">
    <location>
        <begin position="20"/>
        <end position="42"/>
    </location>
</feature>
<evidence type="ECO:0000313" key="2">
    <source>
        <dbReference type="EMBL" id="VYT70942.1"/>
    </source>
</evidence>
<proteinExistence type="predicted"/>
<organism evidence="2">
    <name type="scientific">Streptococcus lutetiensis</name>
    <dbReference type="NCBI Taxonomy" id="150055"/>
    <lineage>
        <taxon>Bacteria</taxon>
        <taxon>Bacillati</taxon>
        <taxon>Bacillota</taxon>
        <taxon>Bacilli</taxon>
        <taxon>Lactobacillales</taxon>
        <taxon>Streptococcaceae</taxon>
        <taxon>Streptococcus</taxon>
    </lineage>
</organism>
<accession>A0A6N2Z158</accession>
<dbReference type="RefSeq" id="WP_284445179.1">
    <property type="nucleotide sequence ID" value="NZ_CACRUI010000003.1"/>
</dbReference>
<keyword evidence="1" id="KW-0472">Membrane</keyword>
<reference evidence="2" key="1">
    <citation type="submission" date="2019-11" db="EMBL/GenBank/DDBJ databases">
        <authorList>
            <person name="Feng L."/>
        </authorList>
    </citation>
    <scope>NUCLEOTIDE SEQUENCE</scope>
    <source>
        <strain evidence="2">SLutetiensisLFYP71</strain>
    </source>
</reference>